<dbReference type="GO" id="GO:0004851">
    <property type="term" value="F:uroporphyrin-III C-methyltransferase activity"/>
    <property type="evidence" value="ECO:0007669"/>
    <property type="project" value="UniProtKB-EC"/>
</dbReference>
<evidence type="ECO:0000256" key="7">
    <source>
        <dbReference type="ARBA" id="ARBA00025705"/>
    </source>
</evidence>
<keyword evidence="4 9" id="KW-0808">Transferase</keyword>
<dbReference type="InterPro" id="IPR000878">
    <property type="entry name" value="4pyrrol_Mease"/>
</dbReference>
<evidence type="ECO:0000256" key="5">
    <source>
        <dbReference type="ARBA" id="ARBA00022691"/>
    </source>
</evidence>
<dbReference type="Gene3D" id="3.40.1010.10">
    <property type="entry name" value="Cobalt-precorrin-4 Transmethylase, Domain 1"/>
    <property type="match status" value="1"/>
</dbReference>
<evidence type="ECO:0000256" key="6">
    <source>
        <dbReference type="ARBA" id="ARBA00023244"/>
    </source>
</evidence>
<feature type="domain" description="Tetrapyrrole methylase" evidence="8">
    <location>
        <begin position="9"/>
        <end position="217"/>
    </location>
</feature>
<dbReference type="GO" id="GO:0032259">
    <property type="term" value="P:methylation"/>
    <property type="evidence" value="ECO:0007669"/>
    <property type="project" value="UniProtKB-KW"/>
</dbReference>
<comment type="pathway">
    <text evidence="7">Porphyrin-containing compound metabolism; siroheme biosynthesis; precorrin-2 from uroporphyrinogen III: step 1/1.</text>
</comment>
<dbReference type="UniPathway" id="UPA00262">
    <property type="reaction ID" value="UER00211"/>
</dbReference>
<dbReference type="PANTHER" id="PTHR45790:SF3">
    <property type="entry name" value="S-ADENOSYL-L-METHIONINE-DEPENDENT UROPORPHYRINOGEN III METHYLTRANSFERASE, CHLOROPLASTIC"/>
    <property type="match status" value="1"/>
</dbReference>
<keyword evidence="5" id="KW-0949">S-adenosyl-L-methionine</keyword>
<dbReference type="EC" id="2.1.1.107" evidence="2"/>
<dbReference type="InterPro" id="IPR050161">
    <property type="entry name" value="Siro_Cobalamin_biosynth"/>
</dbReference>
<accession>A0A7D3XC71</accession>
<dbReference type="FunFam" id="3.40.1010.10:FF:000001">
    <property type="entry name" value="Siroheme synthase"/>
    <property type="match status" value="1"/>
</dbReference>
<comment type="similarity">
    <text evidence="1">Belongs to the precorrin methyltransferase family.</text>
</comment>
<keyword evidence="3 9" id="KW-0489">Methyltransferase</keyword>
<evidence type="ECO:0000259" key="8">
    <source>
        <dbReference type="Pfam" id="PF00590"/>
    </source>
</evidence>
<dbReference type="InterPro" id="IPR014777">
    <property type="entry name" value="4pyrrole_Mease_sub1"/>
</dbReference>
<dbReference type="InterPro" id="IPR014776">
    <property type="entry name" value="4pyrrole_Mease_sub2"/>
</dbReference>
<name>A0A7D3XC71_9SPHN</name>
<dbReference type="Gene3D" id="3.30.950.10">
    <property type="entry name" value="Methyltransferase, Cobalt-precorrin-4 Transmethylase, Domain 2"/>
    <property type="match status" value="1"/>
</dbReference>
<keyword evidence="10" id="KW-1185">Reference proteome</keyword>
<evidence type="ECO:0000256" key="1">
    <source>
        <dbReference type="ARBA" id="ARBA00005879"/>
    </source>
</evidence>
<dbReference type="SUPFAM" id="SSF53790">
    <property type="entry name" value="Tetrapyrrole methylase"/>
    <property type="match status" value="1"/>
</dbReference>
<dbReference type="RefSeq" id="WP_173215249.1">
    <property type="nucleotide sequence ID" value="NZ_CP053921.1"/>
</dbReference>
<keyword evidence="6" id="KW-0627">Porphyrin biosynthesis</keyword>
<protein>
    <recommendedName>
        <fullName evidence="2">uroporphyrinogen-III C-methyltransferase</fullName>
        <ecNumber evidence="2">2.1.1.107</ecNumber>
    </recommendedName>
</protein>
<dbReference type="Proteomes" id="UP000504693">
    <property type="component" value="Chromosome"/>
</dbReference>
<evidence type="ECO:0000313" key="10">
    <source>
        <dbReference type="Proteomes" id="UP000504693"/>
    </source>
</evidence>
<dbReference type="InterPro" id="IPR035996">
    <property type="entry name" value="4pyrrol_Methylase_sf"/>
</dbReference>
<evidence type="ECO:0000256" key="2">
    <source>
        <dbReference type="ARBA" id="ARBA00012162"/>
    </source>
</evidence>
<evidence type="ECO:0000256" key="4">
    <source>
        <dbReference type="ARBA" id="ARBA00022679"/>
    </source>
</evidence>
<proteinExistence type="inferred from homology"/>
<dbReference type="AlphaFoldDB" id="A0A7D3XC71"/>
<evidence type="ECO:0000256" key="3">
    <source>
        <dbReference type="ARBA" id="ARBA00022603"/>
    </source>
</evidence>
<dbReference type="CDD" id="cd11642">
    <property type="entry name" value="SUMT"/>
    <property type="match status" value="1"/>
</dbReference>
<sequence>MALIDPGEVWLVGAGPGDPDLLTRKAEALIRAADIVFHDALVGMGVLELVPPHVELVCVGKRSGRHSKSQAAIDTLIVEAALTGKRVVRLKGGDPAIFGRATEELEACRTAGILVYICPGITAASAAAASLGCSLTLRGFARRLTLVTAHLREGGEVALDWKALADPEAMLAIYMGKAAARALSAGLIDAGLAPSTPVAVIENASLPQERHFIGTLGLLPLLARTALKGGPALILVGPSVSHSAPIATQRQMLKPNSSLEQRT</sequence>
<dbReference type="PANTHER" id="PTHR45790">
    <property type="entry name" value="SIROHEME SYNTHASE-RELATED"/>
    <property type="match status" value="1"/>
</dbReference>
<organism evidence="9 10">
    <name type="scientific">Erythrobacter mangrovi</name>
    <dbReference type="NCBI Taxonomy" id="2739433"/>
    <lineage>
        <taxon>Bacteria</taxon>
        <taxon>Pseudomonadati</taxon>
        <taxon>Pseudomonadota</taxon>
        <taxon>Alphaproteobacteria</taxon>
        <taxon>Sphingomonadales</taxon>
        <taxon>Erythrobacteraceae</taxon>
        <taxon>Erythrobacter/Porphyrobacter group</taxon>
        <taxon>Erythrobacter</taxon>
    </lineage>
</organism>
<dbReference type="EMBL" id="CP053921">
    <property type="protein sequence ID" value="QKG72190.1"/>
    <property type="molecule type" value="Genomic_DNA"/>
</dbReference>
<dbReference type="KEGG" id="emv:HQR01_12900"/>
<dbReference type="NCBIfam" id="NF004790">
    <property type="entry name" value="PRK06136.1"/>
    <property type="match status" value="1"/>
</dbReference>
<dbReference type="GO" id="GO:0019354">
    <property type="term" value="P:siroheme biosynthetic process"/>
    <property type="evidence" value="ECO:0007669"/>
    <property type="project" value="UniProtKB-UniPathway"/>
</dbReference>
<reference evidence="9 10" key="1">
    <citation type="submission" date="2020-05" db="EMBL/GenBank/DDBJ databases">
        <title>Erythrobacter mangrovi sp. nov., isolated from rhizosphere soil of mangrove plant (Kandelia candel).</title>
        <authorList>
            <person name="Ye Y.H."/>
        </authorList>
    </citation>
    <scope>NUCLEOTIDE SEQUENCE [LARGE SCALE GENOMIC DNA]</scope>
    <source>
        <strain evidence="9 10">EB310</strain>
    </source>
</reference>
<gene>
    <name evidence="9" type="primary">cobA</name>
    <name evidence="9" type="ORF">HQR01_12900</name>
</gene>
<dbReference type="InterPro" id="IPR006366">
    <property type="entry name" value="CobA/CysG_C"/>
</dbReference>
<dbReference type="Pfam" id="PF00590">
    <property type="entry name" value="TP_methylase"/>
    <property type="match status" value="1"/>
</dbReference>
<evidence type="ECO:0000313" key="9">
    <source>
        <dbReference type="EMBL" id="QKG72190.1"/>
    </source>
</evidence>
<dbReference type="NCBIfam" id="TIGR01469">
    <property type="entry name" value="cobA_cysG_Cterm"/>
    <property type="match status" value="1"/>
</dbReference>